<feature type="transmembrane region" description="Helical" evidence="1">
    <location>
        <begin position="7"/>
        <end position="28"/>
    </location>
</feature>
<organism evidence="2 3">
    <name type="scientific">Paraburkholderia phenazinium</name>
    <dbReference type="NCBI Taxonomy" id="60549"/>
    <lineage>
        <taxon>Bacteria</taxon>
        <taxon>Pseudomonadati</taxon>
        <taxon>Pseudomonadota</taxon>
        <taxon>Betaproteobacteria</taxon>
        <taxon>Burkholderiales</taxon>
        <taxon>Burkholderiaceae</taxon>
        <taxon>Paraburkholderia</taxon>
    </lineage>
</organism>
<evidence type="ECO:0000256" key="1">
    <source>
        <dbReference type="SAM" id="Phobius"/>
    </source>
</evidence>
<dbReference type="AlphaFoldDB" id="A0A1N6GPE1"/>
<dbReference type="PROSITE" id="PS51257">
    <property type="entry name" value="PROKAR_LIPOPROTEIN"/>
    <property type="match status" value="1"/>
</dbReference>
<gene>
    <name evidence="2" type="ORF">SAMN05444168_2573</name>
</gene>
<keyword evidence="1" id="KW-0812">Transmembrane</keyword>
<feature type="transmembrane region" description="Helical" evidence="1">
    <location>
        <begin position="61"/>
        <end position="80"/>
    </location>
</feature>
<dbReference type="OrthoDB" id="8537043at2"/>
<dbReference type="EMBL" id="FSRM01000001">
    <property type="protein sequence ID" value="SIO09416.1"/>
    <property type="molecule type" value="Genomic_DNA"/>
</dbReference>
<feature type="transmembrane region" description="Helical" evidence="1">
    <location>
        <begin position="139"/>
        <end position="161"/>
    </location>
</feature>
<dbReference type="RefSeq" id="WP_074264582.1">
    <property type="nucleotide sequence ID" value="NZ_FSRM01000001.1"/>
</dbReference>
<keyword evidence="1" id="KW-1133">Transmembrane helix</keyword>
<protein>
    <submittedName>
        <fullName evidence="2">Uncharacterized membrane protein</fullName>
    </submittedName>
</protein>
<name>A0A1N6GPE1_9BURK</name>
<sequence length="218" mass="23425">MAQLKRIVSGAATVGVIAACELGTHYAASTPGAQGFGLAVVLAPLLLLTLAAAARSAQRAWLLPGWVCGCVALWFARAPLVRHFEWGAYFEHLAVTLIMAFAFGRTLAAGQRPLCSQFAALVHGKLTPAIAHYTRRITVAWTAFFLGIAALSTLLFVAAPVVVWSTFANYMTLPLVAAMFVAEHAWRRVALPDVQRPSMVATARAYRHTMHGRAGRAQ</sequence>
<accession>A0A1N6GPE1</accession>
<feature type="transmembrane region" description="Helical" evidence="1">
    <location>
        <begin position="86"/>
        <end position="104"/>
    </location>
</feature>
<feature type="transmembrane region" description="Helical" evidence="1">
    <location>
        <begin position="167"/>
        <end position="186"/>
    </location>
</feature>
<evidence type="ECO:0000313" key="2">
    <source>
        <dbReference type="EMBL" id="SIO09416.1"/>
    </source>
</evidence>
<feature type="transmembrane region" description="Helical" evidence="1">
    <location>
        <begin position="34"/>
        <end position="54"/>
    </location>
</feature>
<reference evidence="2 3" key="1">
    <citation type="submission" date="2016-11" db="EMBL/GenBank/DDBJ databases">
        <authorList>
            <person name="Jaros S."/>
            <person name="Januszkiewicz K."/>
            <person name="Wedrychowicz H."/>
        </authorList>
    </citation>
    <scope>NUCLEOTIDE SEQUENCE [LARGE SCALE GENOMIC DNA]</scope>
    <source>
        <strain evidence="2 3">GAS86</strain>
    </source>
</reference>
<proteinExistence type="predicted"/>
<keyword evidence="1" id="KW-0472">Membrane</keyword>
<dbReference type="Proteomes" id="UP000184693">
    <property type="component" value="Unassembled WGS sequence"/>
</dbReference>
<evidence type="ECO:0000313" key="3">
    <source>
        <dbReference type="Proteomes" id="UP000184693"/>
    </source>
</evidence>